<dbReference type="HOGENOM" id="CLU_497394_0_0_1"/>
<dbReference type="EMBL" id="CM000610">
    <property type="protein sequence ID" value="EEC48868.1"/>
    <property type="molecule type" value="Genomic_DNA"/>
</dbReference>
<protein>
    <submittedName>
        <fullName evidence="2">Uncharacterized protein</fullName>
    </submittedName>
</protein>
<dbReference type="GeneID" id="7200369"/>
<reference evidence="3" key="2">
    <citation type="submission" date="2008-08" db="EMBL/GenBank/DDBJ databases">
        <authorList>
            <consortium name="Diatom Consortium"/>
            <person name="Grigoriev I."/>
            <person name="Grimwood J."/>
            <person name="Kuo A."/>
            <person name="Otillar R.P."/>
            <person name="Salamov A."/>
            <person name="Detter J.C."/>
            <person name="Lindquist E."/>
            <person name="Shapiro H."/>
            <person name="Lucas S."/>
            <person name="Glavina del Rio T."/>
            <person name="Pitluck S."/>
            <person name="Rokhsar D."/>
            <person name="Bowler C."/>
        </authorList>
    </citation>
    <scope>GENOME REANNOTATION</scope>
    <source>
        <strain evidence="3">CCAP 1055/1</strain>
    </source>
</reference>
<proteinExistence type="predicted"/>
<feature type="region of interest" description="Disordered" evidence="1">
    <location>
        <begin position="1"/>
        <end position="29"/>
    </location>
</feature>
<dbReference type="KEGG" id="pti:PHATRDRAFT_45587"/>
<keyword evidence="3" id="KW-1185">Reference proteome</keyword>
<feature type="region of interest" description="Disordered" evidence="1">
    <location>
        <begin position="86"/>
        <end position="113"/>
    </location>
</feature>
<dbReference type="InParanoid" id="B7FY67"/>
<dbReference type="RefSeq" id="XP_002179882.1">
    <property type="nucleotide sequence ID" value="XM_002179846.1"/>
</dbReference>
<reference evidence="2 3" key="1">
    <citation type="journal article" date="2008" name="Nature">
        <title>The Phaeodactylum genome reveals the evolutionary history of diatom genomes.</title>
        <authorList>
            <person name="Bowler C."/>
            <person name="Allen A.E."/>
            <person name="Badger J.H."/>
            <person name="Grimwood J."/>
            <person name="Jabbari K."/>
            <person name="Kuo A."/>
            <person name="Maheswari U."/>
            <person name="Martens C."/>
            <person name="Maumus F."/>
            <person name="Otillar R.P."/>
            <person name="Rayko E."/>
            <person name="Salamov A."/>
            <person name="Vandepoele K."/>
            <person name="Beszteri B."/>
            <person name="Gruber A."/>
            <person name="Heijde M."/>
            <person name="Katinka M."/>
            <person name="Mock T."/>
            <person name="Valentin K."/>
            <person name="Verret F."/>
            <person name="Berges J.A."/>
            <person name="Brownlee C."/>
            <person name="Cadoret J.P."/>
            <person name="Chiovitti A."/>
            <person name="Choi C.J."/>
            <person name="Coesel S."/>
            <person name="De Martino A."/>
            <person name="Detter J.C."/>
            <person name="Durkin C."/>
            <person name="Falciatore A."/>
            <person name="Fournet J."/>
            <person name="Haruta M."/>
            <person name="Huysman M.J."/>
            <person name="Jenkins B.D."/>
            <person name="Jiroutova K."/>
            <person name="Jorgensen R.E."/>
            <person name="Joubert Y."/>
            <person name="Kaplan A."/>
            <person name="Kroger N."/>
            <person name="Kroth P.G."/>
            <person name="La Roche J."/>
            <person name="Lindquist E."/>
            <person name="Lommer M."/>
            <person name="Martin-Jezequel V."/>
            <person name="Lopez P.J."/>
            <person name="Lucas S."/>
            <person name="Mangogna M."/>
            <person name="McGinnis K."/>
            <person name="Medlin L.K."/>
            <person name="Montsant A."/>
            <person name="Oudot-Le Secq M.P."/>
            <person name="Napoli C."/>
            <person name="Obornik M."/>
            <person name="Parker M.S."/>
            <person name="Petit J.L."/>
            <person name="Porcel B.M."/>
            <person name="Poulsen N."/>
            <person name="Robison M."/>
            <person name="Rychlewski L."/>
            <person name="Rynearson T.A."/>
            <person name="Schmutz J."/>
            <person name="Shapiro H."/>
            <person name="Siaut M."/>
            <person name="Stanley M."/>
            <person name="Sussman M.R."/>
            <person name="Taylor A.R."/>
            <person name="Vardi A."/>
            <person name="von Dassow P."/>
            <person name="Vyverman W."/>
            <person name="Willis A."/>
            <person name="Wyrwicz L.S."/>
            <person name="Rokhsar D.S."/>
            <person name="Weissenbach J."/>
            <person name="Armbrust E.V."/>
            <person name="Green B.R."/>
            <person name="Van de Peer Y."/>
            <person name="Grigoriev I.V."/>
        </authorList>
    </citation>
    <scope>NUCLEOTIDE SEQUENCE [LARGE SCALE GENOMIC DNA]</scope>
    <source>
        <strain evidence="2 3">CCAP 1055/1</strain>
    </source>
</reference>
<dbReference type="OrthoDB" id="44434at2759"/>
<feature type="compositionally biased region" description="Polar residues" evidence="1">
    <location>
        <begin position="14"/>
        <end position="23"/>
    </location>
</feature>
<gene>
    <name evidence="2" type="ORF">PHATRDRAFT_45587</name>
</gene>
<feature type="region of interest" description="Disordered" evidence="1">
    <location>
        <begin position="325"/>
        <end position="351"/>
    </location>
</feature>
<organism evidence="2 3">
    <name type="scientific">Phaeodactylum tricornutum (strain CCAP 1055/1)</name>
    <dbReference type="NCBI Taxonomy" id="556484"/>
    <lineage>
        <taxon>Eukaryota</taxon>
        <taxon>Sar</taxon>
        <taxon>Stramenopiles</taxon>
        <taxon>Ochrophyta</taxon>
        <taxon>Bacillariophyta</taxon>
        <taxon>Bacillariophyceae</taxon>
        <taxon>Bacillariophycidae</taxon>
        <taxon>Naviculales</taxon>
        <taxon>Phaeodactylaceae</taxon>
        <taxon>Phaeodactylum</taxon>
    </lineage>
</organism>
<evidence type="ECO:0000256" key="1">
    <source>
        <dbReference type="SAM" id="MobiDB-lite"/>
    </source>
</evidence>
<evidence type="ECO:0000313" key="3">
    <source>
        <dbReference type="Proteomes" id="UP000000759"/>
    </source>
</evidence>
<evidence type="ECO:0000313" key="2">
    <source>
        <dbReference type="EMBL" id="EEC48868.1"/>
    </source>
</evidence>
<dbReference type="Proteomes" id="UP000000759">
    <property type="component" value="Chromosome 7"/>
</dbReference>
<dbReference type="PaxDb" id="2850-Phatr45587"/>
<dbReference type="AlphaFoldDB" id="B7FY67"/>
<accession>B7FY67</accession>
<sequence>MDAPKPKSQEVVPQESSMPASRSLSKDQEKTVVECARLLGTTTSSLARTAVRPRELALLFSEAVTDHDVVLTLPSLDCRVGIENDQVGNPLPDVGEPGPRVPEHSSGEASTDAVENVPNKPLMAASVLVKAVDDASILEHQAEKHLGKLTSWTKSTLVYAPEAMATNVSDSFSFLMDSRLRSWTLLLLRHSLSTGDSESRTRLLRILSANVAVDAAETTLQTLPMPDSAACHPKEADVILPLLFETKISLTLQGKQETVVLRAPGTMSAYFGNNSITDIEDLQKVDVRLDTDIMLKAMVDQARLIIFKTVANATHTPLPLGVVSKASGSPKDVVSKGTRTEPASEGSNPSILTSTSLAGFRSALNLGSSTTSQYEDQTMRLQKARSSALRLNGVLHGKKAEPTRPPQPQRVRSVKWDTPATLPKLNSSLDPSPKKARLSQAATVSKLKSFRSFGRPHAGDFGSGPRNATFGEYGGRQGMWGRDGRMIHHPTPMQEGGAGGFVEVPVPEKNATFNLNSAMKTSQSAVGVEAGMPRTATALENWFLKSAT</sequence>
<feature type="region of interest" description="Disordered" evidence="1">
    <location>
        <begin position="398"/>
        <end position="435"/>
    </location>
</feature>
<name>B7FY67_PHATC</name>